<sequence length="1403" mass="157112">MFPSLEILLLTQNRIPRILSFHHSRLTVLDLSSNYLRSIDVPVHIPTLTVLGLGMNYLHKFSLPEGSSLPNLQFLDLRMNLLDKFDEDNPIDVIANNNRITSCPALLSSSTSPVKVNLSHNRLKQLPRISSDVSILLADSNFLGDIPEDTIPKQTKMTICSLSNNTLASLPPSFFSHHLTTLNLSHNAFDSIPEPVYHLHNLTILDLSFNRIKTISKTVSSLTRLTKLNLSFNKIETVPSSLFQLIQLKHLSLSHNLLRQLPTEQPFTTIADCIALLFVQNSHRLVPDHVLNSTHNLTPISPLEKLLLACNLFDSVPILVVRFNKLHTITLAGNSITALPPHFFTFLQHLSRVDLSFNQIEQLPQALFVPAKERASLNVSFNRLSSLPEFITSTNSALTPSNLEELSKDYFENVTEVRTTSPNVPDDVILALHVSLRRPYGHRTSLVAEGSHFQHVNVSFNRFCGVPLGNWMDVIKAEAMAEWARHRTIPFMFPVKHPTDFYSEPVLLPLLRNNPFYLAQAFLSSTQQLPIHVSAECLSASPVFHEPWFSLNPLDVFHTEFVRRLVKQHNPTAEPAITITELCHRLTVAESKRRLFHVANNIATFLQNESLPEHFQDEEMFNAVLFDPSYSFLNQAHYVGSFLGLAIGTASMRSVFEANLLYVETISQTEYVLDGCVNPFLPCEDYSRPVIQIDKRIHFDPVCADCFPDHRDAQLMRVTYPPEPNKETAQPAPKLEPTHRVRPNKPQPNTRSVFIADVIERLIAKSEETATQHLPTETQKPSFTQAQVVSGWDGTLSARIMDPRHLRPTPFAGPLPSRPTTPVSVEENGESISQAKLCIASRIKYSTSTMVQGKQRHINRSHKLFTFPNRLFVSCTIKQAQRHIMRAHRRVEEKLKSEEHNQTIAPPPEQTPTIPPRRIEATEDNGKKKRGLNLICSPLRMVPPASPISAVPQPLPPPNPSPFTNTLPSVLALPCEMTLRIFHVGWCDTIGTRDEMQDAVLIHPYGGFDMDELIRRKQFDTVTRLLNFPNELRFTPHGFDALVEIEADLSKEITTTEEARVFRQAMFERPWGGVYGLFDGHTGRSTAMFLKHHFVSAMQTVIQDSLNEEMSNPFIQQATSPMSAADEKMPALNVLEHTLQLLSTRISRFGVKDGSCALTALLTPSHIHIGNVGDSRAVLFSTLRRRKPFPDSRTPFHRHPPTDDIASDTPPVLSAFVARSLTIDHKPTNYAEREYLRSVGATVSLERRIEGVLAVGRAFGDLDMSPSVSSEPDFFSVPITTSVEMALPGDLLTPAQLAALPSVEAFCRPQWPHRGYFHFPPNDFPPHEALPSDWTCLDQVLVLACDGVFDVLSNDQIAAVLHPLFSLVGANKGLFAEKAALAIRTAAEASDTTDNVSVIVVCL</sequence>
<dbReference type="InterPro" id="IPR036457">
    <property type="entry name" value="PPM-type-like_dom_sf"/>
</dbReference>
<protein>
    <submittedName>
        <fullName evidence="5">Leucine-rich repeat protein soc-2 like protein</fullName>
    </submittedName>
</protein>
<accession>A0ABQ9X207</accession>
<dbReference type="InterPro" id="IPR003591">
    <property type="entry name" value="Leu-rich_rpt_typical-subtyp"/>
</dbReference>
<name>A0ABQ9X207_9EUKA</name>
<evidence type="ECO:0000313" key="6">
    <source>
        <dbReference type="Proteomes" id="UP001281761"/>
    </source>
</evidence>
<keyword evidence="2" id="KW-0677">Repeat</keyword>
<dbReference type="SMART" id="SM00332">
    <property type="entry name" value="PP2Cc"/>
    <property type="match status" value="1"/>
</dbReference>
<dbReference type="Gene3D" id="3.80.10.10">
    <property type="entry name" value="Ribonuclease Inhibitor"/>
    <property type="match status" value="3"/>
</dbReference>
<feature type="region of interest" description="Disordered" evidence="3">
    <location>
        <begin position="894"/>
        <end position="919"/>
    </location>
</feature>
<dbReference type="SUPFAM" id="SSF81606">
    <property type="entry name" value="PP2C-like"/>
    <property type="match status" value="1"/>
</dbReference>
<dbReference type="PROSITE" id="PS51746">
    <property type="entry name" value="PPM_2"/>
    <property type="match status" value="1"/>
</dbReference>
<feature type="region of interest" description="Disordered" evidence="3">
    <location>
        <begin position="722"/>
        <end position="749"/>
    </location>
</feature>
<dbReference type="EMBL" id="JARBJD010000246">
    <property type="protein sequence ID" value="KAK2945815.1"/>
    <property type="molecule type" value="Genomic_DNA"/>
</dbReference>
<evidence type="ECO:0000256" key="3">
    <source>
        <dbReference type="SAM" id="MobiDB-lite"/>
    </source>
</evidence>
<dbReference type="SMART" id="SM00365">
    <property type="entry name" value="LRR_SD22"/>
    <property type="match status" value="5"/>
</dbReference>
<organism evidence="5 6">
    <name type="scientific">Blattamonas nauphoetae</name>
    <dbReference type="NCBI Taxonomy" id="2049346"/>
    <lineage>
        <taxon>Eukaryota</taxon>
        <taxon>Metamonada</taxon>
        <taxon>Preaxostyla</taxon>
        <taxon>Oxymonadida</taxon>
        <taxon>Blattamonas</taxon>
    </lineage>
</organism>
<proteinExistence type="predicted"/>
<dbReference type="Pfam" id="PF13855">
    <property type="entry name" value="LRR_8"/>
    <property type="match status" value="2"/>
</dbReference>
<gene>
    <name evidence="5" type="ORF">BLNAU_19240</name>
</gene>
<evidence type="ECO:0000313" key="5">
    <source>
        <dbReference type="EMBL" id="KAK2945815.1"/>
    </source>
</evidence>
<dbReference type="PROSITE" id="PS51450">
    <property type="entry name" value="LRR"/>
    <property type="match status" value="5"/>
</dbReference>
<dbReference type="Gene3D" id="3.60.40.10">
    <property type="entry name" value="PPM-type phosphatase domain"/>
    <property type="match status" value="1"/>
</dbReference>
<evidence type="ECO:0000259" key="4">
    <source>
        <dbReference type="PROSITE" id="PS51746"/>
    </source>
</evidence>
<dbReference type="SMART" id="SM00364">
    <property type="entry name" value="LRR_BAC"/>
    <property type="match status" value="5"/>
</dbReference>
<dbReference type="SUPFAM" id="SSF52058">
    <property type="entry name" value="L domain-like"/>
    <property type="match status" value="2"/>
</dbReference>
<dbReference type="SMART" id="SM00369">
    <property type="entry name" value="LRR_TYP"/>
    <property type="match status" value="8"/>
</dbReference>
<dbReference type="Proteomes" id="UP001281761">
    <property type="component" value="Unassembled WGS sequence"/>
</dbReference>
<evidence type="ECO:0000256" key="2">
    <source>
        <dbReference type="ARBA" id="ARBA00022737"/>
    </source>
</evidence>
<feature type="domain" description="PPM-type phosphatase" evidence="4">
    <location>
        <begin position="1050"/>
        <end position="1403"/>
    </location>
</feature>
<feature type="compositionally biased region" description="Pro residues" evidence="3">
    <location>
        <begin position="905"/>
        <end position="915"/>
    </location>
</feature>
<feature type="region of interest" description="Disordered" evidence="3">
    <location>
        <begin position="807"/>
        <end position="829"/>
    </location>
</feature>
<keyword evidence="1" id="KW-0433">Leucine-rich repeat</keyword>
<keyword evidence="6" id="KW-1185">Reference proteome</keyword>
<dbReference type="PANTHER" id="PTHR24366">
    <property type="entry name" value="IG(IMMUNOGLOBULIN) AND LRR(LEUCINE RICH REPEAT) DOMAINS"/>
    <property type="match status" value="1"/>
</dbReference>
<dbReference type="InterPro" id="IPR032675">
    <property type="entry name" value="LRR_dom_sf"/>
</dbReference>
<comment type="caution">
    <text evidence="5">The sequence shown here is derived from an EMBL/GenBank/DDBJ whole genome shotgun (WGS) entry which is preliminary data.</text>
</comment>
<evidence type="ECO:0000256" key="1">
    <source>
        <dbReference type="ARBA" id="ARBA00022614"/>
    </source>
</evidence>
<dbReference type="Pfam" id="PF00481">
    <property type="entry name" value="PP2C"/>
    <property type="match status" value="1"/>
</dbReference>
<dbReference type="InterPro" id="IPR001932">
    <property type="entry name" value="PPM-type_phosphatase-like_dom"/>
</dbReference>
<dbReference type="CDD" id="cd00143">
    <property type="entry name" value="PP2Cc"/>
    <property type="match status" value="1"/>
</dbReference>
<dbReference type="Pfam" id="PF00560">
    <property type="entry name" value="LRR_1"/>
    <property type="match status" value="1"/>
</dbReference>
<dbReference type="InterPro" id="IPR001611">
    <property type="entry name" value="Leu-rich_rpt"/>
</dbReference>
<reference evidence="5 6" key="1">
    <citation type="journal article" date="2022" name="bioRxiv">
        <title>Genomics of Preaxostyla Flagellates Illuminates Evolutionary Transitions and the Path Towards Mitochondrial Loss.</title>
        <authorList>
            <person name="Novak L.V.F."/>
            <person name="Treitli S.C."/>
            <person name="Pyrih J."/>
            <person name="Halakuc P."/>
            <person name="Pipaliya S.V."/>
            <person name="Vacek V."/>
            <person name="Brzon O."/>
            <person name="Soukal P."/>
            <person name="Eme L."/>
            <person name="Dacks J.B."/>
            <person name="Karnkowska A."/>
            <person name="Elias M."/>
            <person name="Hampl V."/>
        </authorList>
    </citation>
    <scope>NUCLEOTIDE SEQUENCE [LARGE SCALE GENOMIC DNA]</scope>
    <source>
        <strain evidence="5">NAU3</strain>
        <tissue evidence="5">Gut</tissue>
    </source>
</reference>
<feature type="region of interest" description="Disordered" evidence="3">
    <location>
        <begin position="1190"/>
        <end position="1209"/>
    </location>
</feature>
<dbReference type="PANTHER" id="PTHR24366:SF96">
    <property type="entry name" value="LEUCINE RICH REPEAT CONTAINING 53"/>
    <property type="match status" value="1"/>
</dbReference>